<dbReference type="PANTHER" id="PTHR33175:SF13">
    <property type="entry name" value="HISTONE-LIKE PROTEIN"/>
    <property type="match status" value="1"/>
</dbReference>
<protein>
    <recommendedName>
        <fullName evidence="4">Viral histone-like protein</fullName>
    </recommendedName>
    <alternativeName>
        <fullName evidence="9">DNA-binding protein pA104R</fullName>
    </alternativeName>
    <alternativeName>
        <fullName evidence="8">pA104R</fullName>
    </alternativeName>
</protein>
<dbReference type="AlphaFoldDB" id="A0A0F5IQB7"/>
<dbReference type="Pfam" id="PF18291">
    <property type="entry name" value="HU-HIG"/>
    <property type="match status" value="1"/>
</dbReference>
<evidence type="ECO:0000256" key="8">
    <source>
        <dbReference type="ARBA" id="ARBA00033120"/>
    </source>
</evidence>
<evidence type="ECO:0000313" key="12">
    <source>
        <dbReference type="EMBL" id="KKB47678.1"/>
    </source>
</evidence>
<comment type="caution">
    <text evidence="12">The sequence shown here is derived from an EMBL/GenBank/DDBJ whole genome shotgun (WGS) entry which is preliminary data.</text>
</comment>
<evidence type="ECO:0000256" key="2">
    <source>
        <dbReference type="ARBA" id="ARBA00010529"/>
    </source>
</evidence>
<dbReference type="GO" id="GO:0006260">
    <property type="term" value="P:DNA replication"/>
    <property type="evidence" value="ECO:0007669"/>
    <property type="project" value="UniProtKB-KW"/>
</dbReference>
<dbReference type="InterPro" id="IPR036388">
    <property type="entry name" value="WH-like_DNA-bd_sf"/>
</dbReference>
<name>A0A0F5IQB7_9BACT</name>
<dbReference type="GO" id="GO:0030527">
    <property type="term" value="F:structural constituent of chromatin"/>
    <property type="evidence" value="ECO:0007669"/>
    <property type="project" value="InterPro"/>
</dbReference>
<dbReference type="HOGENOM" id="CLU_078159_2_1_10"/>
<evidence type="ECO:0000256" key="4">
    <source>
        <dbReference type="ARBA" id="ARBA00016145"/>
    </source>
</evidence>
<dbReference type="InterPro" id="IPR000119">
    <property type="entry name" value="Hist_DNA-bd"/>
</dbReference>
<keyword evidence="7" id="KW-0238">DNA-binding</keyword>
<dbReference type="Gene3D" id="1.10.10.10">
    <property type="entry name" value="Winged helix-like DNA-binding domain superfamily/Winged helix DNA-binding domain"/>
    <property type="match status" value="1"/>
</dbReference>
<dbReference type="SUPFAM" id="SSF46785">
    <property type="entry name" value="Winged helix' DNA-binding domain"/>
    <property type="match status" value="1"/>
</dbReference>
<keyword evidence="5" id="KW-0235">DNA replication</keyword>
<evidence type="ECO:0000259" key="11">
    <source>
        <dbReference type="Pfam" id="PF18291"/>
    </source>
</evidence>
<dbReference type="InterPro" id="IPR041607">
    <property type="entry name" value="HU-HIG"/>
</dbReference>
<dbReference type="PANTHER" id="PTHR33175">
    <property type="entry name" value="DNA-BINDING PROTEIN HU"/>
    <property type="match status" value="1"/>
</dbReference>
<reference evidence="12 13" key="1">
    <citation type="submission" date="2013-04" db="EMBL/GenBank/DDBJ databases">
        <title>The Genome Sequence of Parabacteroides goldsteinii DSM 19448.</title>
        <authorList>
            <consortium name="The Broad Institute Genomics Platform"/>
            <person name="Earl A."/>
            <person name="Ward D."/>
            <person name="Feldgarden M."/>
            <person name="Gevers D."/>
            <person name="Martens E."/>
            <person name="Sakamoto M."/>
            <person name="Benno Y."/>
            <person name="Song Y."/>
            <person name="Liu C."/>
            <person name="Lee J."/>
            <person name="Bolanos M."/>
            <person name="Vaisanen M.L."/>
            <person name="Finegold S.M."/>
            <person name="Walker B."/>
            <person name="Young S."/>
            <person name="Zeng Q."/>
            <person name="Gargeya S."/>
            <person name="Fitzgerald M."/>
            <person name="Haas B."/>
            <person name="Abouelleil A."/>
            <person name="Allen A.W."/>
            <person name="Alvarado L."/>
            <person name="Arachchi H.M."/>
            <person name="Berlin A.M."/>
            <person name="Chapman S.B."/>
            <person name="Gainer-Dewar J."/>
            <person name="Goldberg J."/>
            <person name="Griggs A."/>
            <person name="Gujja S."/>
            <person name="Hansen M."/>
            <person name="Howarth C."/>
            <person name="Imamovic A."/>
            <person name="Ireland A."/>
            <person name="Larimer J."/>
            <person name="McCowan C."/>
            <person name="Murphy C."/>
            <person name="Pearson M."/>
            <person name="Poon T.W."/>
            <person name="Priest M."/>
            <person name="Roberts A."/>
            <person name="Saif S."/>
            <person name="Shea T."/>
            <person name="Sisk P."/>
            <person name="Sykes S."/>
            <person name="Wortman J."/>
            <person name="Nusbaum C."/>
            <person name="Birren B."/>
        </authorList>
    </citation>
    <scope>NUCLEOTIDE SEQUENCE [LARGE SCALE GENOMIC DNA]</scope>
    <source>
        <strain evidence="12 13">DSM 19448</strain>
    </source>
</reference>
<comment type="subunit">
    <text evidence="3">Homodimer.</text>
</comment>
<dbReference type="GO" id="GO:0005829">
    <property type="term" value="C:cytosol"/>
    <property type="evidence" value="ECO:0007669"/>
    <property type="project" value="TreeGrafter"/>
</dbReference>
<evidence type="ECO:0000256" key="6">
    <source>
        <dbReference type="ARBA" id="ARBA00022921"/>
    </source>
</evidence>
<dbReference type="InterPro" id="IPR036390">
    <property type="entry name" value="WH_DNA-bd_sf"/>
</dbReference>
<comment type="function">
    <text evidence="10">DNA-binding protein that plays a critical role in nucleoid compaction, genome replication and DNA replication and transcription. Binds to both ssDNA and dsDNA with a binding site covering about 15 nucleotides. Displays DNA-supercoiling activity only when associated with the viral DNA topoisomerase 2.</text>
</comment>
<dbReference type="Gene3D" id="4.10.520.10">
    <property type="entry name" value="IHF-like DNA-binding proteins"/>
    <property type="match status" value="1"/>
</dbReference>
<dbReference type="GO" id="GO:0003677">
    <property type="term" value="F:DNA binding"/>
    <property type="evidence" value="ECO:0007669"/>
    <property type="project" value="UniProtKB-KW"/>
</dbReference>
<dbReference type="SUPFAM" id="SSF47729">
    <property type="entry name" value="IHF-like DNA-binding proteins"/>
    <property type="match status" value="1"/>
</dbReference>
<gene>
    <name evidence="12" type="ORF">HMPREF1535_04535</name>
</gene>
<evidence type="ECO:0000256" key="10">
    <source>
        <dbReference type="ARBA" id="ARBA00046140"/>
    </source>
</evidence>
<dbReference type="EMBL" id="AQHV01000025">
    <property type="protein sequence ID" value="KKB47678.1"/>
    <property type="molecule type" value="Genomic_DNA"/>
</dbReference>
<keyword evidence="6" id="KW-0426">Late protein</keyword>
<dbReference type="RefSeq" id="WP_046147497.1">
    <property type="nucleotide sequence ID" value="NZ_KQ033913.1"/>
</dbReference>
<proteinExistence type="inferred from homology"/>
<accession>A0A0F5IQB7</accession>
<dbReference type="PATRIC" id="fig|927665.4.peg.4654"/>
<evidence type="ECO:0000256" key="9">
    <source>
        <dbReference type="ARBA" id="ARBA00033227"/>
    </source>
</evidence>
<evidence type="ECO:0000256" key="7">
    <source>
        <dbReference type="ARBA" id="ARBA00023125"/>
    </source>
</evidence>
<dbReference type="InterPro" id="IPR010992">
    <property type="entry name" value="IHF-like_DNA-bd_dom_sf"/>
</dbReference>
<organism evidence="12 13">
    <name type="scientific">Parabacteroides goldsteinii DSM 19448 = WAL 12034</name>
    <dbReference type="NCBI Taxonomy" id="927665"/>
    <lineage>
        <taxon>Bacteria</taxon>
        <taxon>Pseudomonadati</taxon>
        <taxon>Bacteroidota</taxon>
        <taxon>Bacteroidia</taxon>
        <taxon>Bacteroidales</taxon>
        <taxon>Tannerellaceae</taxon>
        <taxon>Parabacteroides</taxon>
    </lineage>
</organism>
<evidence type="ECO:0000313" key="13">
    <source>
        <dbReference type="Proteomes" id="UP000033047"/>
    </source>
</evidence>
<evidence type="ECO:0000256" key="5">
    <source>
        <dbReference type="ARBA" id="ARBA00022705"/>
    </source>
</evidence>
<sequence length="205" mass="23480">MPAKYLFYKNPHSPGQKEEEEGVLHARIVEGQVLRFEKLCERIADRSSFNEGEVKGMMSLFKEELVRSLKDGDPVEIEGIGLFYPTAKCPPIRNPKEIRAESIHFSKVAFRACKELKKEMSSMHFERATDYRKPDAYTPEQRQERILRYLSRHGEISSSDCMGVNACSRYLAQGDLKQLREQGRIVRLGGPKNAVYVLPKKEGTV</sequence>
<dbReference type="Proteomes" id="UP000033047">
    <property type="component" value="Unassembled WGS sequence"/>
</dbReference>
<comment type="similarity">
    <text evidence="2">Belongs to the bacterial histone-like protein family.</text>
</comment>
<evidence type="ECO:0000256" key="3">
    <source>
        <dbReference type="ARBA" id="ARBA00011738"/>
    </source>
</evidence>
<evidence type="ECO:0000256" key="1">
    <source>
        <dbReference type="ARBA" id="ARBA00004328"/>
    </source>
</evidence>
<feature type="domain" description="HU" evidence="11">
    <location>
        <begin position="1"/>
        <end position="127"/>
    </location>
</feature>
<comment type="subcellular location">
    <subcellularLocation>
        <location evidence="1">Virion</location>
    </subcellularLocation>
</comment>